<proteinExistence type="predicted"/>
<dbReference type="OrthoDB" id="66144at2759"/>
<accession>A0A5C5FQ11</accession>
<evidence type="ECO:0000259" key="1">
    <source>
        <dbReference type="Pfam" id="PF08241"/>
    </source>
</evidence>
<keyword evidence="3" id="KW-1185">Reference proteome</keyword>
<dbReference type="STRING" id="5288.A0A5C5FQ11"/>
<feature type="domain" description="Methyltransferase type 11" evidence="1">
    <location>
        <begin position="70"/>
        <end position="186"/>
    </location>
</feature>
<evidence type="ECO:0000313" key="3">
    <source>
        <dbReference type="Proteomes" id="UP000311382"/>
    </source>
</evidence>
<protein>
    <submittedName>
        <fullName evidence="2">S-adenosyl-L-methionine-dependent methyltransferase</fullName>
    </submittedName>
</protein>
<keyword evidence="2" id="KW-0489">Methyltransferase</keyword>
<reference evidence="2 3" key="1">
    <citation type="submission" date="2019-03" db="EMBL/GenBank/DDBJ databases">
        <title>Rhodosporidium diobovatum UCD-FST 08-225 genome sequencing, assembly, and annotation.</title>
        <authorList>
            <person name="Fakankun I.U."/>
            <person name="Fristensky B."/>
            <person name="Levin D.B."/>
        </authorList>
    </citation>
    <scope>NUCLEOTIDE SEQUENCE [LARGE SCALE GENOMIC DNA]</scope>
    <source>
        <strain evidence="2 3">UCD-FST 08-225</strain>
    </source>
</reference>
<dbReference type="CDD" id="cd02440">
    <property type="entry name" value="AdoMet_MTases"/>
    <property type="match status" value="1"/>
</dbReference>
<keyword evidence="2" id="KW-0808">Transferase</keyword>
<gene>
    <name evidence="2" type="ORF">DMC30DRAFT_418940</name>
</gene>
<dbReference type="InterPro" id="IPR013216">
    <property type="entry name" value="Methyltransf_11"/>
</dbReference>
<comment type="caution">
    <text evidence="2">The sequence shown here is derived from an EMBL/GenBank/DDBJ whole genome shotgun (WGS) entry which is preliminary data.</text>
</comment>
<organism evidence="2 3">
    <name type="scientific">Rhodotorula diobovata</name>
    <dbReference type="NCBI Taxonomy" id="5288"/>
    <lineage>
        <taxon>Eukaryota</taxon>
        <taxon>Fungi</taxon>
        <taxon>Dikarya</taxon>
        <taxon>Basidiomycota</taxon>
        <taxon>Pucciniomycotina</taxon>
        <taxon>Microbotryomycetes</taxon>
        <taxon>Sporidiobolales</taxon>
        <taxon>Sporidiobolaceae</taxon>
        <taxon>Rhodotorula</taxon>
    </lineage>
</organism>
<dbReference type="Pfam" id="PF08241">
    <property type="entry name" value="Methyltransf_11"/>
    <property type="match status" value="1"/>
</dbReference>
<dbReference type="InterPro" id="IPR050508">
    <property type="entry name" value="Methyltransf_Superfamily"/>
</dbReference>
<dbReference type="InterPro" id="IPR029063">
    <property type="entry name" value="SAM-dependent_MTases_sf"/>
</dbReference>
<name>A0A5C5FQ11_9BASI</name>
<dbReference type="SUPFAM" id="SSF53335">
    <property type="entry name" value="S-adenosyl-L-methionine-dependent methyltransferases"/>
    <property type="match status" value="1"/>
</dbReference>
<dbReference type="EMBL" id="SOZI01000144">
    <property type="protein sequence ID" value="TNY18336.1"/>
    <property type="molecule type" value="Genomic_DNA"/>
</dbReference>
<dbReference type="PANTHER" id="PTHR42912:SF95">
    <property type="entry name" value="METHYLTRANSFERASE TYPE 11 DOMAIN-CONTAINING PROTEIN"/>
    <property type="match status" value="1"/>
</dbReference>
<dbReference type="GO" id="GO:0008757">
    <property type="term" value="F:S-adenosylmethionine-dependent methyltransferase activity"/>
    <property type="evidence" value="ECO:0007669"/>
    <property type="project" value="InterPro"/>
</dbReference>
<evidence type="ECO:0000313" key="2">
    <source>
        <dbReference type="EMBL" id="TNY18336.1"/>
    </source>
</evidence>
<dbReference type="PANTHER" id="PTHR42912">
    <property type="entry name" value="METHYLTRANSFERASE"/>
    <property type="match status" value="1"/>
</dbReference>
<dbReference type="AlphaFoldDB" id="A0A5C5FQ11"/>
<dbReference type="Proteomes" id="UP000311382">
    <property type="component" value="Unassembled WGS sequence"/>
</dbReference>
<sequence>MAATSSVSVNKDHQAFATTNFSKSGASGLYDRARPSYPLPAYSQILDLLLPPSPSPSPGATTPTGAHVVELGSGTGLFTRGFLRAAAERARGEGNPVRRVTAVEPSEGMREGFERAMRKEEEAALKGEGEGGGGAEVVCVDGTFEKVPVGDGEADLVVIAQAWHWTGTTQLPAAREVARVLRPGGAWCLIWNLEDRAVRWVAGMRDAYEKFESDTPQYRHGLWKAMYGEPEFHELFTEPTHAKFHRALPTTEDLAVERVFSKSYITALSDAERSELEHELRENLRRGEDRVWIDEHKGVFEYPYETDLFVSRRR</sequence>
<dbReference type="GO" id="GO:0032259">
    <property type="term" value="P:methylation"/>
    <property type="evidence" value="ECO:0007669"/>
    <property type="project" value="UniProtKB-KW"/>
</dbReference>
<dbReference type="Gene3D" id="3.40.50.150">
    <property type="entry name" value="Vaccinia Virus protein VP39"/>
    <property type="match status" value="1"/>
</dbReference>